<dbReference type="Pfam" id="PF00170">
    <property type="entry name" value="bZIP_1"/>
    <property type="match status" value="1"/>
</dbReference>
<dbReference type="EMBL" id="LFVZ01000004">
    <property type="protein sequence ID" value="KTW29754.1"/>
    <property type="molecule type" value="Genomic_DNA"/>
</dbReference>
<dbReference type="AlphaFoldDB" id="A0A0W4ZMZ3"/>
<dbReference type="OrthoDB" id="5374328at2759"/>
<evidence type="ECO:0000313" key="6">
    <source>
        <dbReference type="EMBL" id="KTW29754.1"/>
    </source>
</evidence>
<feature type="region of interest" description="Disordered" evidence="4">
    <location>
        <begin position="22"/>
        <end position="55"/>
    </location>
</feature>
<evidence type="ECO:0000256" key="3">
    <source>
        <dbReference type="SAM" id="Coils"/>
    </source>
</evidence>
<keyword evidence="7" id="KW-1185">Reference proteome</keyword>
<evidence type="ECO:0000256" key="1">
    <source>
        <dbReference type="ARBA" id="ARBA00004123"/>
    </source>
</evidence>
<dbReference type="InterPro" id="IPR050936">
    <property type="entry name" value="AP-1-like"/>
</dbReference>
<dbReference type="Gene3D" id="1.20.5.170">
    <property type="match status" value="1"/>
</dbReference>
<evidence type="ECO:0000313" key="7">
    <source>
        <dbReference type="Proteomes" id="UP000054454"/>
    </source>
</evidence>
<accession>A0A0W4ZMZ3</accession>
<comment type="subcellular location">
    <subcellularLocation>
        <location evidence="1">Nucleus</location>
    </subcellularLocation>
</comment>
<dbReference type="GO" id="GO:0001228">
    <property type="term" value="F:DNA-binding transcription activator activity, RNA polymerase II-specific"/>
    <property type="evidence" value="ECO:0007669"/>
    <property type="project" value="TreeGrafter"/>
</dbReference>
<sequence length="422" mass="49063">MEDLERRPEKSALIVISNEWSLPPRRKPGRKRSEEPPLTKRKAQNREAQRSFRERRATRVLELETRVKQQQDHMEKLKQEYMEKIQYIVLENERLKKKNEQLEEQVIYLKANFEKVKNYINFDTHIFVPFSKENSSSTTRIYDNSSKISDYSNLMIGQSVPLRKKNASKEKQDMEPKDILFQKKLVKDSDFVHHSESKDLYNESGFLVHQKNPQSNYRDQINTYSSFSSLFIPKNDGTIGENDCGFCIGNPDVCLCLQSQNLNNEMTNIIEVDKNILPPILIDNNDKKMEEKVQGDSEKTEKLKILEPSSSYTIKNEYEPGSCAQCKADSLSMLFCKTFASKINYNKVSFMSYKDKEKYNCNTNSPSDSNFLPCSAAYKTLSQHEKFVKENFRVIIDNLAPGSCGMQIQANRVQETLRLLDQ</sequence>
<dbReference type="GeneID" id="28935758"/>
<dbReference type="PANTHER" id="PTHR40621:SF7">
    <property type="entry name" value="BZIP DOMAIN-CONTAINING PROTEIN"/>
    <property type="match status" value="1"/>
</dbReference>
<protein>
    <recommendedName>
        <fullName evidence="5">BZIP domain-containing protein</fullName>
    </recommendedName>
</protein>
<evidence type="ECO:0000256" key="2">
    <source>
        <dbReference type="ARBA" id="ARBA00023242"/>
    </source>
</evidence>
<dbReference type="GO" id="GO:0000976">
    <property type="term" value="F:transcription cis-regulatory region binding"/>
    <property type="evidence" value="ECO:0007669"/>
    <property type="project" value="InterPro"/>
</dbReference>
<evidence type="ECO:0000259" key="5">
    <source>
        <dbReference type="SMART" id="SM00338"/>
    </source>
</evidence>
<evidence type="ECO:0000256" key="4">
    <source>
        <dbReference type="SAM" id="MobiDB-lite"/>
    </source>
</evidence>
<organism evidence="6 7">
    <name type="scientific">Pneumocystis carinii (strain B80)</name>
    <name type="common">Rat pneumocystis pneumonia agent</name>
    <name type="synonym">Pneumocystis carinii f. sp. carinii</name>
    <dbReference type="NCBI Taxonomy" id="1408658"/>
    <lineage>
        <taxon>Eukaryota</taxon>
        <taxon>Fungi</taxon>
        <taxon>Dikarya</taxon>
        <taxon>Ascomycota</taxon>
        <taxon>Taphrinomycotina</taxon>
        <taxon>Pneumocystomycetes</taxon>
        <taxon>Pneumocystaceae</taxon>
        <taxon>Pneumocystis</taxon>
    </lineage>
</organism>
<reference evidence="7" key="1">
    <citation type="journal article" date="2016" name="Nat. Commun.">
        <title>Genome analysis of three Pneumocystis species reveals adaptation mechanisms to life exclusively in mammalian hosts.</title>
        <authorList>
            <person name="Ma L."/>
            <person name="Chen Z."/>
            <person name="Huang D.W."/>
            <person name="Kutty G."/>
            <person name="Ishihara M."/>
            <person name="Wang H."/>
            <person name="Abouelleil A."/>
            <person name="Bishop L."/>
            <person name="Davey E."/>
            <person name="Deng R."/>
            <person name="Deng X."/>
            <person name="Fan L."/>
            <person name="Fantoni G."/>
            <person name="Fitzgerald M."/>
            <person name="Gogineni E."/>
            <person name="Goldberg J.M."/>
            <person name="Handley G."/>
            <person name="Hu X."/>
            <person name="Huber C."/>
            <person name="Jiao X."/>
            <person name="Jones K."/>
            <person name="Levin J.Z."/>
            <person name="Liu Y."/>
            <person name="Macdonald P."/>
            <person name="Melnikov A."/>
            <person name="Raley C."/>
            <person name="Sassi M."/>
            <person name="Sherman B.T."/>
            <person name="Song X."/>
            <person name="Sykes S."/>
            <person name="Tran B."/>
            <person name="Walsh L."/>
            <person name="Xia Y."/>
            <person name="Yang J."/>
            <person name="Young S."/>
            <person name="Zeng Q."/>
            <person name="Zheng X."/>
            <person name="Stephens R."/>
            <person name="Nusbaum C."/>
            <person name="Birren B.W."/>
            <person name="Azadi P."/>
            <person name="Lempicki R.A."/>
            <person name="Cuomo C.A."/>
            <person name="Kovacs J.A."/>
        </authorList>
    </citation>
    <scope>NUCLEOTIDE SEQUENCE [LARGE SCALE GENOMIC DNA]</scope>
    <source>
        <strain evidence="7">B80</strain>
    </source>
</reference>
<dbReference type="InterPro" id="IPR046347">
    <property type="entry name" value="bZIP_sf"/>
</dbReference>
<dbReference type="SUPFAM" id="SSF57959">
    <property type="entry name" value="Leucine zipper domain"/>
    <property type="match status" value="1"/>
</dbReference>
<feature type="compositionally biased region" description="Basic and acidic residues" evidence="4">
    <location>
        <begin position="31"/>
        <end position="55"/>
    </location>
</feature>
<keyword evidence="2" id="KW-0539">Nucleus</keyword>
<proteinExistence type="predicted"/>
<feature type="domain" description="BZIP" evidence="5">
    <location>
        <begin position="33"/>
        <end position="101"/>
    </location>
</feature>
<dbReference type="InterPro" id="IPR004827">
    <property type="entry name" value="bZIP"/>
</dbReference>
<comment type="caution">
    <text evidence="6">The sequence shown here is derived from an EMBL/GenBank/DDBJ whole genome shotgun (WGS) entry which is preliminary data.</text>
</comment>
<dbReference type="CDD" id="cd14688">
    <property type="entry name" value="bZIP_YAP"/>
    <property type="match status" value="1"/>
</dbReference>
<dbReference type="PANTHER" id="PTHR40621">
    <property type="entry name" value="TRANSCRIPTION FACTOR KAPC-RELATED"/>
    <property type="match status" value="1"/>
</dbReference>
<dbReference type="SMART" id="SM00338">
    <property type="entry name" value="BRLZ"/>
    <property type="match status" value="1"/>
</dbReference>
<feature type="coiled-coil region" evidence="3">
    <location>
        <begin position="60"/>
        <end position="112"/>
    </location>
</feature>
<keyword evidence="3" id="KW-0175">Coiled coil</keyword>
<name>A0A0W4ZMZ3_PNEC8</name>
<gene>
    <name evidence="6" type="ORF">T552_00961</name>
</gene>
<dbReference type="RefSeq" id="XP_018226741.1">
    <property type="nucleotide sequence ID" value="XM_018369556.1"/>
</dbReference>
<dbReference type="VEuPathDB" id="FungiDB:T552_00961"/>
<dbReference type="GO" id="GO:0090575">
    <property type="term" value="C:RNA polymerase II transcription regulator complex"/>
    <property type="evidence" value="ECO:0007669"/>
    <property type="project" value="TreeGrafter"/>
</dbReference>
<dbReference type="Proteomes" id="UP000054454">
    <property type="component" value="Unassembled WGS sequence"/>
</dbReference>